<proteinExistence type="predicted"/>
<protein>
    <recommendedName>
        <fullName evidence="9">Major facilitator superfamily (MFS) profile domain-containing protein</fullName>
    </recommendedName>
</protein>
<keyword evidence="2 6" id="KW-0812">Transmembrane</keyword>
<evidence type="ECO:0000313" key="7">
    <source>
        <dbReference type="EMBL" id="CAH3194725.1"/>
    </source>
</evidence>
<sequence>HLIFYFLNWAPMEEALPLLQKTSCKSGRQSRCYIRARYVLAALSCSGFCVVYLLRVNLSVALVAMVNSTYANEQTSGNNPECQRNSSTDSKQKDGEFNWDQKTQGKLHAKSVMSGMHKTQFDLESMFGSYFTVILIICVLIFYHVKHTHSTVSVVRISLTSCCFVQGVTFPAMHAMWSSWAPPLERSKLVTLSYTGLQLGTILGMPMAGVLCGSDLWGGWPSVFYIFGGVGVLWFIMWTMLTHDRPANHPRISIKEREYIQSSIGAGQDKERRKHDTPWLAIFSSPAVWGIIVAHFSNNWGFYTFLTCLPSYFKEVLNFSISKNGFLSAIPFALSYIIGVSAGYLADWMRENNILSTGEVRKVFATGGYLIPACLMIATSYVGCKSTSLAVALFSLALGSSNLNTASYTVNHLDIAPRFSGVLMGITNAAGTIPGIIGPYVVGLLTDNQVCC</sequence>
<evidence type="ECO:0000256" key="4">
    <source>
        <dbReference type="ARBA" id="ARBA00023136"/>
    </source>
</evidence>
<keyword evidence="4 6" id="KW-0472">Membrane</keyword>
<dbReference type="EMBL" id="CALNXI010003951">
    <property type="protein sequence ID" value="CAH3194725.1"/>
    <property type="molecule type" value="Genomic_DNA"/>
</dbReference>
<evidence type="ECO:0000256" key="1">
    <source>
        <dbReference type="ARBA" id="ARBA00004141"/>
    </source>
</evidence>
<gene>
    <name evidence="7" type="ORF">PEVE_00028480</name>
</gene>
<reference evidence="7 8" key="1">
    <citation type="submission" date="2022-05" db="EMBL/GenBank/DDBJ databases">
        <authorList>
            <consortium name="Genoscope - CEA"/>
            <person name="William W."/>
        </authorList>
    </citation>
    <scope>NUCLEOTIDE SEQUENCE [LARGE SCALE GENOMIC DNA]</scope>
</reference>
<feature type="transmembrane region" description="Helical" evidence="6">
    <location>
        <begin position="189"/>
        <end position="211"/>
    </location>
</feature>
<dbReference type="Proteomes" id="UP001159427">
    <property type="component" value="Unassembled WGS sequence"/>
</dbReference>
<evidence type="ECO:0000256" key="5">
    <source>
        <dbReference type="SAM" id="MobiDB-lite"/>
    </source>
</evidence>
<dbReference type="PANTHER" id="PTHR11662">
    <property type="entry name" value="SOLUTE CARRIER FAMILY 17"/>
    <property type="match status" value="1"/>
</dbReference>
<dbReference type="InterPro" id="IPR050382">
    <property type="entry name" value="MFS_Na/Anion_cotransporter"/>
</dbReference>
<feature type="transmembrane region" description="Helical" evidence="6">
    <location>
        <begin position="325"/>
        <end position="346"/>
    </location>
</feature>
<dbReference type="SUPFAM" id="SSF103473">
    <property type="entry name" value="MFS general substrate transporter"/>
    <property type="match status" value="1"/>
</dbReference>
<accession>A0ABN8ST30</accession>
<evidence type="ECO:0000256" key="2">
    <source>
        <dbReference type="ARBA" id="ARBA00022692"/>
    </source>
</evidence>
<keyword evidence="8" id="KW-1185">Reference proteome</keyword>
<name>A0ABN8ST30_9CNID</name>
<organism evidence="7 8">
    <name type="scientific">Porites evermanni</name>
    <dbReference type="NCBI Taxonomy" id="104178"/>
    <lineage>
        <taxon>Eukaryota</taxon>
        <taxon>Metazoa</taxon>
        <taxon>Cnidaria</taxon>
        <taxon>Anthozoa</taxon>
        <taxon>Hexacorallia</taxon>
        <taxon>Scleractinia</taxon>
        <taxon>Fungiina</taxon>
        <taxon>Poritidae</taxon>
        <taxon>Porites</taxon>
    </lineage>
</organism>
<evidence type="ECO:0000313" key="8">
    <source>
        <dbReference type="Proteomes" id="UP001159427"/>
    </source>
</evidence>
<comment type="caution">
    <text evidence="7">The sequence shown here is derived from an EMBL/GenBank/DDBJ whole genome shotgun (WGS) entry which is preliminary data.</text>
</comment>
<dbReference type="Gene3D" id="1.20.1250.20">
    <property type="entry name" value="MFS general substrate transporter like domains"/>
    <property type="match status" value="2"/>
</dbReference>
<feature type="non-terminal residue" evidence="7">
    <location>
        <position position="1"/>
    </location>
</feature>
<feature type="transmembrane region" description="Helical" evidence="6">
    <location>
        <begin position="38"/>
        <end position="58"/>
    </location>
</feature>
<feature type="region of interest" description="Disordered" evidence="5">
    <location>
        <begin position="72"/>
        <end position="97"/>
    </location>
</feature>
<dbReference type="InterPro" id="IPR011701">
    <property type="entry name" value="MFS"/>
</dbReference>
<evidence type="ECO:0008006" key="9">
    <source>
        <dbReference type="Google" id="ProtNLM"/>
    </source>
</evidence>
<feature type="transmembrane region" description="Helical" evidence="6">
    <location>
        <begin position="287"/>
        <end position="313"/>
    </location>
</feature>
<keyword evidence="3 6" id="KW-1133">Transmembrane helix</keyword>
<feature type="transmembrane region" description="Helical" evidence="6">
    <location>
        <begin position="127"/>
        <end position="145"/>
    </location>
</feature>
<feature type="transmembrane region" description="Helical" evidence="6">
    <location>
        <begin position="223"/>
        <end position="241"/>
    </location>
</feature>
<dbReference type="PANTHER" id="PTHR11662:SF399">
    <property type="entry name" value="FI19708P1-RELATED"/>
    <property type="match status" value="1"/>
</dbReference>
<feature type="transmembrane region" description="Helical" evidence="6">
    <location>
        <begin position="366"/>
        <end position="384"/>
    </location>
</feature>
<dbReference type="InterPro" id="IPR036259">
    <property type="entry name" value="MFS_trans_sf"/>
</dbReference>
<feature type="transmembrane region" description="Helical" evidence="6">
    <location>
        <begin position="157"/>
        <end position="177"/>
    </location>
</feature>
<dbReference type="Pfam" id="PF07690">
    <property type="entry name" value="MFS_1"/>
    <property type="match status" value="1"/>
</dbReference>
<evidence type="ECO:0000256" key="6">
    <source>
        <dbReference type="SAM" id="Phobius"/>
    </source>
</evidence>
<feature type="compositionally biased region" description="Polar residues" evidence="5">
    <location>
        <begin position="72"/>
        <end position="89"/>
    </location>
</feature>
<evidence type="ECO:0000256" key="3">
    <source>
        <dbReference type="ARBA" id="ARBA00022989"/>
    </source>
</evidence>
<comment type="subcellular location">
    <subcellularLocation>
        <location evidence="1">Membrane</location>
        <topology evidence="1">Multi-pass membrane protein</topology>
    </subcellularLocation>
</comment>